<feature type="transmembrane region" description="Helical" evidence="4">
    <location>
        <begin position="40"/>
        <end position="58"/>
    </location>
</feature>
<reference evidence="5" key="2">
    <citation type="submission" date="2021-01" db="EMBL/GenBank/DDBJ databases">
        <authorList>
            <person name="Schikora-Tamarit M.A."/>
        </authorList>
    </citation>
    <scope>NUCLEOTIDE SEQUENCE</scope>
    <source>
        <strain evidence="5">NCAIM Y.01608</strain>
    </source>
</reference>
<evidence type="ECO:0000256" key="4">
    <source>
        <dbReference type="SAM" id="Phobius"/>
    </source>
</evidence>
<dbReference type="GO" id="GO:0000136">
    <property type="term" value="C:mannan polymerase complex"/>
    <property type="evidence" value="ECO:0007669"/>
    <property type="project" value="TreeGrafter"/>
</dbReference>
<dbReference type="EMBL" id="JAEUBD010000983">
    <property type="protein sequence ID" value="KAH3670134.1"/>
    <property type="molecule type" value="Genomic_DNA"/>
</dbReference>
<dbReference type="Gene3D" id="3.90.550.10">
    <property type="entry name" value="Spore Coat Polysaccharide Biosynthesis Protein SpsA, Chain A"/>
    <property type="match status" value="1"/>
</dbReference>
<keyword evidence="4" id="KW-1133">Transmembrane helix</keyword>
<dbReference type="GO" id="GO:0006487">
    <property type="term" value="P:protein N-linked glycosylation"/>
    <property type="evidence" value="ECO:0007669"/>
    <property type="project" value="TreeGrafter"/>
</dbReference>
<dbReference type="PANTHER" id="PTHR31306:SF10">
    <property type="entry name" value="ALPHA-1,6-MANNOSYLTRANSFERASE MNN11-RELATED"/>
    <property type="match status" value="1"/>
</dbReference>
<evidence type="ECO:0000256" key="2">
    <source>
        <dbReference type="ARBA" id="ARBA00022676"/>
    </source>
</evidence>
<keyword evidence="2" id="KW-0328">Glycosyltransferase</keyword>
<dbReference type="InterPro" id="IPR029044">
    <property type="entry name" value="Nucleotide-diphossugar_trans"/>
</dbReference>
<name>A0A9P8PEU0_9ASCO</name>
<keyword evidence="6" id="KW-1185">Reference proteome</keyword>
<dbReference type="AlphaFoldDB" id="A0A9P8PEU0"/>
<keyword evidence="4" id="KW-0812">Transmembrane</keyword>
<dbReference type="Pfam" id="PF05637">
    <property type="entry name" value="Glyco_transf_34"/>
    <property type="match status" value="1"/>
</dbReference>
<gene>
    <name evidence="5" type="ORF">OGATHE_002947</name>
</gene>
<accession>A0A9P8PEU0</accession>
<evidence type="ECO:0000256" key="3">
    <source>
        <dbReference type="ARBA" id="ARBA00022679"/>
    </source>
</evidence>
<dbReference type="GO" id="GO:0000009">
    <property type="term" value="F:alpha-1,6-mannosyltransferase activity"/>
    <property type="evidence" value="ECO:0007669"/>
    <property type="project" value="TreeGrafter"/>
</dbReference>
<evidence type="ECO:0000256" key="1">
    <source>
        <dbReference type="ARBA" id="ARBA00005664"/>
    </source>
</evidence>
<reference evidence="5" key="1">
    <citation type="journal article" date="2021" name="Open Biol.">
        <title>Shared evolutionary footprints suggest mitochondrial oxidative damage underlies multiple complex I losses in fungi.</title>
        <authorList>
            <person name="Schikora-Tamarit M.A."/>
            <person name="Marcet-Houben M."/>
            <person name="Nosek J."/>
            <person name="Gabaldon T."/>
        </authorList>
    </citation>
    <scope>NUCLEOTIDE SEQUENCE</scope>
    <source>
        <strain evidence="5">NCAIM Y.01608</strain>
    </source>
</reference>
<evidence type="ECO:0000313" key="5">
    <source>
        <dbReference type="EMBL" id="KAH3670134.1"/>
    </source>
</evidence>
<dbReference type="Proteomes" id="UP000788993">
    <property type="component" value="Unassembled WGS sequence"/>
</dbReference>
<sequence>MHLGIPKRSDLRPKGKNKALLPIPASLRGRFNDYRSKKTIIYAVLTLITFNYIIRRAFFSSGTGHNFNHLTNQEALQTLQKNHGLYKHEIIVNSNYIFPPIEHAPLLRELTLDRLFKSKVSPDNPQEKLYYYSDDDDLNDLNEIKDKSNSENPLDQSRKAFKEHGRKVFRPSGGGKSPEIVIVTGVDFEQFEQGHLTKVVQNRVDYAHANGYGVYVRWIQEFIPTLQEFHNDRKWAKLFILRAAMHAFPQAKYFWYLDENAYIMRHDIELYSYLLEPKSLEPIILRDQPIVPPNGAIKTYKKTKPEDVRFVITQTKDGLNTDSFILKNDIYGKGLLEFWTDPLMRKYPSFVADDKDALMHILQWHPVILSKSAIVPGRTIASLHSSNIAEEADDTSFYQEDDFVVNFKGCDVHHTCELLLDSYWKKQQAAK</sequence>
<comment type="caution">
    <text evidence="5">The sequence shown here is derived from an EMBL/GenBank/DDBJ whole genome shotgun (WGS) entry which is preliminary data.</text>
</comment>
<dbReference type="InterPro" id="IPR008630">
    <property type="entry name" value="Glyco_trans_34"/>
</dbReference>
<keyword evidence="3" id="KW-0808">Transferase</keyword>
<organism evidence="5 6">
    <name type="scientific">Ogataea polymorpha</name>
    <dbReference type="NCBI Taxonomy" id="460523"/>
    <lineage>
        <taxon>Eukaryota</taxon>
        <taxon>Fungi</taxon>
        <taxon>Dikarya</taxon>
        <taxon>Ascomycota</taxon>
        <taxon>Saccharomycotina</taxon>
        <taxon>Pichiomycetes</taxon>
        <taxon>Pichiales</taxon>
        <taxon>Pichiaceae</taxon>
        <taxon>Ogataea</taxon>
    </lineage>
</organism>
<proteinExistence type="inferred from homology"/>
<protein>
    <submittedName>
        <fullName evidence="5">Uncharacterized protein</fullName>
    </submittedName>
</protein>
<comment type="similarity">
    <text evidence="1">Belongs to the glycosyltransferase 34 family.</text>
</comment>
<dbReference type="PANTHER" id="PTHR31306">
    <property type="entry name" value="ALPHA-1,6-MANNOSYLTRANSFERASE MNN11-RELATED"/>
    <property type="match status" value="1"/>
</dbReference>
<evidence type="ECO:0000313" key="6">
    <source>
        <dbReference type="Proteomes" id="UP000788993"/>
    </source>
</evidence>
<keyword evidence="4" id="KW-0472">Membrane</keyword>